<evidence type="ECO:0000256" key="2">
    <source>
        <dbReference type="ARBA" id="ARBA00022771"/>
    </source>
</evidence>
<dbReference type="PANTHER" id="PTHR45931:SF3">
    <property type="entry name" value="RING ZINC FINGER-CONTAINING PROTEIN"/>
    <property type="match status" value="1"/>
</dbReference>
<dbReference type="GO" id="GO:0006511">
    <property type="term" value="P:ubiquitin-dependent protein catabolic process"/>
    <property type="evidence" value="ECO:0007669"/>
    <property type="project" value="TreeGrafter"/>
</dbReference>
<dbReference type="PROSITE" id="PS50089">
    <property type="entry name" value="ZF_RING_2"/>
    <property type="match status" value="1"/>
</dbReference>
<dbReference type="EMBL" id="CAUJNA010000147">
    <property type="protein sequence ID" value="CAJ1372644.1"/>
    <property type="molecule type" value="Genomic_DNA"/>
</dbReference>
<evidence type="ECO:0000256" key="6">
    <source>
        <dbReference type="SAM" id="Phobius"/>
    </source>
</evidence>
<dbReference type="Pfam" id="PF13639">
    <property type="entry name" value="zf-RING_2"/>
    <property type="match status" value="1"/>
</dbReference>
<feature type="domain" description="RING-type" evidence="7">
    <location>
        <begin position="311"/>
        <end position="370"/>
    </location>
</feature>
<evidence type="ECO:0000313" key="8">
    <source>
        <dbReference type="EMBL" id="CAJ1372644.1"/>
    </source>
</evidence>
<dbReference type="SUPFAM" id="SSF57850">
    <property type="entry name" value="RING/U-box"/>
    <property type="match status" value="1"/>
</dbReference>
<sequence>MLLTRAWRRPASLFRRQAMAPSQRWFAERIPKQHPDMVPDEAMRSNRPRAPALLFASFMALCMFIWVPPFFATVALGSANENATTQAKAIGGQSERGDQTREKMKRDYAERLAREREEKALLNQHEQEIERPSPAKLGAQEVGAWDNGVFTMTGGLMNERLNFGRHMGRRYREVARNEPGYCRWALSIEQPQGELRQFADWLRRHQDRQRRSPSPFDDLFGESDFDGSAQDEDPEAHEAPFSDDSPWDPYLLPPERSMERIARQLHASITELAKQVGPHAEAQRLAELLDRLPRVRFAESLFRGSPHPESCPMCMEDFEAWEDENGAMAIVLTPCLHAFHRGCLAGWLKSPAPAAGGGQCGFRTDCPACRWPVTDLGDQKLEDLLAEGAGGEAASAHGSWEAGEVVVLDD</sequence>
<feature type="region of interest" description="Disordered" evidence="5">
    <location>
        <begin position="206"/>
        <end position="249"/>
    </location>
</feature>
<feature type="region of interest" description="Disordered" evidence="5">
    <location>
        <begin position="85"/>
        <end position="106"/>
    </location>
</feature>
<keyword evidence="6" id="KW-0812">Transmembrane</keyword>
<dbReference type="Gene3D" id="3.30.40.10">
    <property type="entry name" value="Zinc/RING finger domain, C3HC4 (zinc finger)"/>
    <property type="match status" value="1"/>
</dbReference>
<dbReference type="InterPro" id="IPR001841">
    <property type="entry name" value="Znf_RING"/>
</dbReference>
<keyword evidence="9" id="KW-1185">Reference proteome</keyword>
<keyword evidence="3" id="KW-0862">Zinc</keyword>
<keyword evidence="6" id="KW-1133">Transmembrane helix</keyword>
<feature type="compositionally biased region" description="Acidic residues" evidence="5">
    <location>
        <begin position="219"/>
        <end position="235"/>
    </location>
</feature>
<keyword evidence="2 4" id="KW-0863">Zinc-finger</keyword>
<evidence type="ECO:0000313" key="9">
    <source>
        <dbReference type="Proteomes" id="UP001178507"/>
    </source>
</evidence>
<feature type="transmembrane region" description="Helical" evidence="6">
    <location>
        <begin position="52"/>
        <end position="71"/>
    </location>
</feature>
<dbReference type="GO" id="GO:0005634">
    <property type="term" value="C:nucleus"/>
    <property type="evidence" value="ECO:0007669"/>
    <property type="project" value="TreeGrafter"/>
</dbReference>
<evidence type="ECO:0000256" key="3">
    <source>
        <dbReference type="ARBA" id="ARBA00022833"/>
    </source>
</evidence>
<evidence type="ECO:0000256" key="4">
    <source>
        <dbReference type="PROSITE-ProRule" id="PRU00175"/>
    </source>
</evidence>
<comment type="caution">
    <text evidence="8">The sequence shown here is derived from an EMBL/GenBank/DDBJ whole genome shotgun (WGS) entry which is preliminary data.</text>
</comment>
<dbReference type="InterPro" id="IPR013083">
    <property type="entry name" value="Znf_RING/FYVE/PHD"/>
</dbReference>
<name>A0AA36MHS8_9DINO</name>
<dbReference type="GO" id="GO:0008270">
    <property type="term" value="F:zinc ion binding"/>
    <property type="evidence" value="ECO:0007669"/>
    <property type="project" value="UniProtKB-KW"/>
</dbReference>
<dbReference type="InterPro" id="IPR051834">
    <property type="entry name" value="RING_finger_E3_ligase"/>
</dbReference>
<accession>A0AA36MHS8</accession>
<gene>
    <name evidence="8" type="ORF">EVOR1521_LOCUS2676</name>
</gene>
<protein>
    <recommendedName>
        <fullName evidence="7">RING-type domain-containing protein</fullName>
    </recommendedName>
</protein>
<proteinExistence type="predicted"/>
<dbReference type="GO" id="GO:0061630">
    <property type="term" value="F:ubiquitin protein ligase activity"/>
    <property type="evidence" value="ECO:0007669"/>
    <property type="project" value="TreeGrafter"/>
</dbReference>
<evidence type="ECO:0000256" key="1">
    <source>
        <dbReference type="ARBA" id="ARBA00022723"/>
    </source>
</evidence>
<keyword evidence="1" id="KW-0479">Metal-binding</keyword>
<evidence type="ECO:0000256" key="5">
    <source>
        <dbReference type="SAM" id="MobiDB-lite"/>
    </source>
</evidence>
<dbReference type="PANTHER" id="PTHR45931">
    <property type="entry name" value="SI:CH211-59O9.10"/>
    <property type="match status" value="1"/>
</dbReference>
<dbReference type="AlphaFoldDB" id="A0AA36MHS8"/>
<keyword evidence="6" id="KW-0472">Membrane</keyword>
<organism evidence="8 9">
    <name type="scientific">Effrenium voratum</name>
    <dbReference type="NCBI Taxonomy" id="2562239"/>
    <lineage>
        <taxon>Eukaryota</taxon>
        <taxon>Sar</taxon>
        <taxon>Alveolata</taxon>
        <taxon>Dinophyceae</taxon>
        <taxon>Suessiales</taxon>
        <taxon>Symbiodiniaceae</taxon>
        <taxon>Effrenium</taxon>
    </lineage>
</organism>
<feature type="compositionally biased region" description="Basic and acidic residues" evidence="5">
    <location>
        <begin position="95"/>
        <end position="106"/>
    </location>
</feature>
<evidence type="ECO:0000259" key="7">
    <source>
        <dbReference type="PROSITE" id="PS50089"/>
    </source>
</evidence>
<reference evidence="8" key="1">
    <citation type="submission" date="2023-08" db="EMBL/GenBank/DDBJ databases">
        <authorList>
            <person name="Chen Y."/>
            <person name="Shah S."/>
            <person name="Dougan E. K."/>
            <person name="Thang M."/>
            <person name="Chan C."/>
        </authorList>
    </citation>
    <scope>NUCLEOTIDE SEQUENCE</scope>
</reference>
<dbReference type="Proteomes" id="UP001178507">
    <property type="component" value="Unassembled WGS sequence"/>
</dbReference>
<dbReference type="SMART" id="SM00184">
    <property type="entry name" value="RING"/>
    <property type="match status" value="1"/>
</dbReference>